<dbReference type="GO" id="GO:0000030">
    <property type="term" value="F:mannosyltransferase activity"/>
    <property type="evidence" value="ECO:0007669"/>
    <property type="project" value="TreeGrafter"/>
</dbReference>
<dbReference type="GO" id="GO:0051999">
    <property type="term" value="P:mannosyl-inositol phosphorylceramide biosynthetic process"/>
    <property type="evidence" value="ECO:0007669"/>
    <property type="project" value="TreeGrafter"/>
</dbReference>
<accession>A0A853R5H3</accession>
<keyword evidence="1" id="KW-0808">Transferase</keyword>
<reference evidence="2 3" key="1">
    <citation type="journal article" date="2012" name="Science">
        <title>Ecological populations of bacteria act as socially cohesive units of antibiotic production and resistance.</title>
        <authorList>
            <person name="Cordero O.X."/>
            <person name="Wildschutte H."/>
            <person name="Kirkup B."/>
            <person name="Proehl S."/>
            <person name="Ngo L."/>
            <person name="Hussain F."/>
            <person name="Le Roux F."/>
            <person name="Mincer T."/>
            <person name="Polz M.F."/>
        </authorList>
    </citation>
    <scope>NUCLEOTIDE SEQUENCE [LARGE SCALE GENOMIC DNA]</scope>
    <source>
        <strain evidence="2 3">FS-238</strain>
    </source>
</reference>
<organism evidence="2 3">
    <name type="scientific">Vibrio ordalii FS-238</name>
    <dbReference type="NCBI Taxonomy" id="617133"/>
    <lineage>
        <taxon>Bacteria</taxon>
        <taxon>Pseudomonadati</taxon>
        <taxon>Pseudomonadota</taxon>
        <taxon>Gammaproteobacteria</taxon>
        <taxon>Vibrionales</taxon>
        <taxon>Vibrionaceae</taxon>
        <taxon>Vibrio</taxon>
    </lineage>
</organism>
<dbReference type="PANTHER" id="PTHR32385:SF15">
    <property type="entry name" value="INOSITOL PHOSPHOCERAMIDE MANNOSYLTRANSFERASE 1"/>
    <property type="match status" value="1"/>
</dbReference>
<sequence>MNLITITPTVGAIETSENDGLRSNFVSELVQQKSEHNIVGCDKNLIPKVIVQFWDKVDALPPDVSKCINTWKEREVDGFQHLLFDEIRAIEFISTELGSEYVDAFNACYHPAMKSDYFRLCYIYVNGGMYVDVDDIDCQQDIASLFSDDRLKLQPLCYDIESDSMIEPKHFTQKNVFSDKWIYYFNNNPIISAPENPIVGYALNRATNRLRQSDGEFPEIQSTTGPGNLTASVVAFLFDNKSFPISNYISIQPDWNAIASTVWQLSYRNDKRNWRLANGMPSNKATKVRELS</sequence>
<dbReference type="InterPro" id="IPR029044">
    <property type="entry name" value="Nucleotide-diphossugar_trans"/>
</dbReference>
<evidence type="ECO:0000313" key="2">
    <source>
        <dbReference type="EMBL" id="OEE37032.1"/>
    </source>
</evidence>
<gene>
    <name evidence="2" type="ORF">A1QS_04585</name>
</gene>
<dbReference type="Gene3D" id="3.90.550.20">
    <property type="match status" value="1"/>
</dbReference>
<dbReference type="GO" id="GO:0016020">
    <property type="term" value="C:membrane"/>
    <property type="evidence" value="ECO:0007669"/>
    <property type="project" value="GOC"/>
</dbReference>
<dbReference type="EMBL" id="AJYS02000160">
    <property type="protein sequence ID" value="OEE37032.1"/>
    <property type="molecule type" value="Genomic_DNA"/>
</dbReference>
<dbReference type="PANTHER" id="PTHR32385">
    <property type="entry name" value="MANNOSYL PHOSPHORYLINOSITOL CERAMIDE SYNTHASE"/>
    <property type="match status" value="1"/>
</dbReference>
<dbReference type="RefSeq" id="WP_017045325.1">
    <property type="nucleotide sequence ID" value="NZ_AJYS02000160.1"/>
</dbReference>
<dbReference type="AlphaFoldDB" id="A0A853R5H3"/>
<dbReference type="InterPro" id="IPR051706">
    <property type="entry name" value="Glycosyltransferase_domain"/>
</dbReference>
<dbReference type="Pfam" id="PF04488">
    <property type="entry name" value="Gly_transf_sug"/>
    <property type="match status" value="1"/>
</dbReference>
<dbReference type="Proteomes" id="UP000094808">
    <property type="component" value="Unassembled WGS sequence"/>
</dbReference>
<evidence type="ECO:0000256" key="1">
    <source>
        <dbReference type="ARBA" id="ARBA00022679"/>
    </source>
</evidence>
<evidence type="ECO:0000313" key="3">
    <source>
        <dbReference type="Proteomes" id="UP000094808"/>
    </source>
</evidence>
<dbReference type="InterPro" id="IPR007577">
    <property type="entry name" value="GlycoTrfase_DXD_sugar-bd_CS"/>
</dbReference>
<dbReference type="SUPFAM" id="SSF53448">
    <property type="entry name" value="Nucleotide-diphospho-sugar transferases"/>
    <property type="match status" value="1"/>
</dbReference>
<proteinExistence type="predicted"/>
<protein>
    <submittedName>
        <fullName evidence="2">Uncharacterized protein</fullName>
    </submittedName>
</protein>
<comment type="caution">
    <text evidence="2">The sequence shown here is derived from an EMBL/GenBank/DDBJ whole genome shotgun (WGS) entry which is preliminary data.</text>
</comment>
<keyword evidence="3" id="KW-1185">Reference proteome</keyword>
<name>A0A853R5H3_9VIBR</name>